<dbReference type="SUPFAM" id="SSF52172">
    <property type="entry name" value="CheY-like"/>
    <property type="match status" value="1"/>
</dbReference>
<dbReference type="Pfam" id="PF00072">
    <property type="entry name" value="Response_reg"/>
    <property type="match status" value="1"/>
</dbReference>
<dbReference type="CDD" id="cd17535">
    <property type="entry name" value="REC_NarL-like"/>
    <property type="match status" value="1"/>
</dbReference>
<feature type="domain" description="Response regulatory" evidence="7">
    <location>
        <begin position="4"/>
        <end position="120"/>
    </location>
</feature>
<evidence type="ECO:0000256" key="1">
    <source>
        <dbReference type="ARBA" id="ARBA00022553"/>
    </source>
</evidence>
<proteinExistence type="predicted"/>
<sequence length="211" mass="23776">MPIQVIVVDPYQLVRRGITSILEGEPDIEVCGEAADCSEALELIKKLNPQICIMNNRINQQNGLDVIEKLKDEGANCHFIYLTSSMKPSEIQQAITLGVEGIIPKEAQPEELLFAVGMVARGRKYYDYELLEAKLLEGFQKNDSHLTPKETEVLQMLSEGLSNKEIASRLFITDYTVKKHVSQILSKLDLPDRTKAALYYHNKGLREDISV</sequence>
<dbReference type="SMART" id="SM00421">
    <property type="entry name" value="HTH_LUXR"/>
    <property type="match status" value="1"/>
</dbReference>
<dbReference type="InterPro" id="IPR058245">
    <property type="entry name" value="NreC/VraR/RcsB-like_REC"/>
</dbReference>
<dbReference type="Proteomes" id="UP000092573">
    <property type="component" value="Chromosome"/>
</dbReference>
<dbReference type="AlphaFoldDB" id="A0A1B1N5C6"/>
<dbReference type="STRING" id="1462996.AWM70_20310"/>
<dbReference type="InterPro" id="IPR011006">
    <property type="entry name" value="CheY-like_superfamily"/>
</dbReference>
<keyword evidence="9" id="KW-1185">Reference proteome</keyword>
<accession>A0A1B1N5C6</accession>
<dbReference type="KEGG" id="pyg:AWM70_20310"/>
<dbReference type="PRINTS" id="PR00038">
    <property type="entry name" value="HTHLUXR"/>
</dbReference>
<dbReference type="PANTHER" id="PTHR45566">
    <property type="entry name" value="HTH-TYPE TRANSCRIPTIONAL REGULATOR YHJB-RELATED"/>
    <property type="match status" value="1"/>
</dbReference>
<evidence type="ECO:0000259" key="6">
    <source>
        <dbReference type="PROSITE" id="PS50043"/>
    </source>
</evidence>
<dbReference type="InterPro" id="IPR051015">
    <property type="entry name" value="EvgA-like"/>
</dbReference>
<evidence type="ECO:0000256" key="2">
    <source>
        <dbReference type="ARBA" id="ARBA00023015"/>
    </source>
</evidence>
<dbReference type="PROSITE" id="PS50043">
    <property type="entry name" value="HTH_LUXR_2"/>
    <property type="match status" value="1"/>
</dbReference>
<evidence type="ECO:0000313" key="8">
    <source>
        <dbReference type="EMBL" id="ANS76633.1"/>
    </source>
</evidence>
<dbReference type="InterPro" id="IPR000792">
    <property type="entry name" value="Tscrpt_reg_LuxR_C"/>
</dbReference>
<dbReference type="InterPro" id="IPR016032">
    <property type="entry name" value="Sig_transdc_resp-reg_C-effctor"/>
</dbReference>
<keyword evidence="2" id="KW-0805">Transcription regulation</keyword>
<dbReference type="Pfam" id="PF00196">
    <property type="entry name" value="GerE"/>
    <property type="match status" value="1"/>
</dbReference>
<evidence type="ECO:0000256" key="5">
    <source>
        <dbReference type="PROSITE-ProRule" id="PRU00169"/>
    </source>
</evidence>
<dbReference type="SMART" id="SM00448">
    <property type="entry name" value="REC"/>
    <property type="match status" value="1"/>
</dbReference>
<evidence type="ECO:0008006" key="10">
    <source>
        <dbReference type="Google" id="ProtNLM"/>
    </source>
</evidence>
<evidence type="ECO:0000313" key="9">
    <source>
        <dbReference type="Proteomes" id="UP000092573"/>
    </source>
</evidence>
<dbReference type="GO" id="GO:0000160">
    <property type="term" value="P:phosphorelay signal transduction system"/>
    <property type="evidence" value="ECO:0007669"/>
    <property type="project" value="InterPro"/>
</dbReference>
<dbReference type="GO" id="GO:0003677">
    <property type="term" value="F:DNA binding"/>
    <property type="evidence" value="ECO:0007669"/>
    <property type="project" value="UniProtKB-KW"/>
</dbReference>
<evidence type="ECO:0000256" key="3">
    <source>
        <dbReference type="ARBA" id="ARBA00023125"/>
    </source>
</evidence>
<reference evidence="8 9" key="1">
    <citation type="submission" date="2016-01" db="EMBL/GenBank/DDBJ databases">
        <title>Complete Genome Sequence of Paenibacillus yonginensis DCY84, a novel Plant Growth-Promoting Bacteria with Elicitation of Induced Systemic Resistance.</title>
        <authorList>
            <person name="Kim Y.J."/>
            <person name="Yang D.C."/>
            <person name="Sukweenadhi J."/>
        </authorList>
    </citation>
    <scope>NUCLEOTIDE SEQUENCE [LARGE SCALE GENOMIC DNA]</scope>
    <source>
        <strain evidence="8 9">DCY84</strain>
    </source>
</reference>
<dbReference type="InterPro" id="IPR001789">
    <property type="entry name" value="Sig_transdc_resp-reg_receiver"/>
</dbReference>
<feature type="domain" description="HTH luxR-type" evidence="6">
    <location>
        <begin position="139"/>
        <end position="204"/>
    </location>
</feature>
<dbReference type="PROSITE" id="PS50110">
    <property type="entry name" value="RESPONSE_REGULATORY"/>
    <property type="match status" value="1"/>
</dbReference>
<organism evidence="8 9">
    <name type="scientific">Paenibacillus yonginensis</name>
    <dbReference type="NCBI Taxonomy" id="1462996"/>
    <lineage>
        <taxon>Bacteria</taxon>
        <taxon>Bacillati</taxon>
        <taxon>Bacillota</taxon>
        <taxon>Bacilli</taxon>
        <taxon>Bacillales</taxon>
        <taxon>Paenibacillaceae</taxon>
        <taxon>Paenibacillus</taxon>
    </lineage>
</organism>
<dbReference type="RefSeq" id="WP_237167765.1">
    <property type="nucleotide sequence ID" value="NZ_CP014167.1"/>
</dbReference>
<protein>
    <recommendedName>
        <fullName evidence="10">Two-component system response regulator</fullName>
    </recommendedName>
</protein>
<dbReference type="EMBL" id="CP014167">
    <property type="protein sequence ID" value="ANS76633.1"/>
    <property type="molecule type" value="Genomic_DNA"/>
</dbReference>
<dbReference type="Gene3D" id="3.40.50.2300">
    <property type="match status" value="1"/>
</dbReference>
<gene>
    <name evidence="8" type="ORF">AWM70_20310</name>
</gene>
<keyword evidence="3" id="KW-0238">DNA-binding</keyword>
<dbReference type="GO" id="GO:0006355">
    <property type="term" value="P:regulation of DNA-templated transcription"/>
    <property type="evidence" value="ECO:0007669"/>
    <property type="project" value="InterPro"/>
</dbReference>
<comment type="caution">
    <text evidence="5">Lacks conserved residue(s) required for the propagation of feature annotation.</text>
</comment>
<keyword evidence="4" id="KW-0804">Transcription</keyword>
<dbReference type="CDD" id="cd06170">
    <property type="entry name" value="LuxR_C_like"/>
    <property type="match status" value="1"/>
</dbReference>
<evidence type="ECO:0000256" key="4">
    <source>
        <dbReference type="ARBA" id="ARBA00023163"/>
    </source>
</evidence>
<dbReference type="SUPFAM" id="SSF46894">
    <property type="entry name" value="C-terminal effector domain of the bipartite response regulators"/>
    <property type="match status" value="1"/>
</dbReference>
<name>A0A1B1N5C6_9BACL</name>
<evidence type="ECO:0000259" key="7">
    <source>
        <dbReference type="PROSITE" id="PS50110"/>
    </source>
</evidence>
<dbReference type="PANTHER" id="PTHR45566:SF2">
    <property type="entry name" value="NARL SUBFAMILY"/>
    <property type="match status" value="1"/>
</dbReference>
<keyword evidence="1" id="KW-0597">Phosphoprotein</keyword>